<dbReference type="GO" id="GO:0006508">
    <property type="term" value="P:proteolysis"/>
    <property type="evidence" value="ECO:0007669"/>
    <property type="project" value="InterPro"/>
</dbReference>
<protein>
    <recommendedName>
        <fullName evidence="1">Tail specific protease domain-containing protein</fullName>
    </recommendedName>
</protein>
<gene>
    <name evidence="2" type="ORF">N789_05300</name>
</gene>
<dbReference type="GO" id="GO:0008236">
    <property type="term" value="F:serine-type peptidase activity"/>
    <property type="evidence" value="ECO:0007669"/>
    <property type="project" value="InterPro"/>
</dbReference>
<name>A0A091AQJ6_9GAMM</name>
<reference evidence="2 3" key="1">
    <citation type="submission" date="2013-09" db="EMBL/GenBank/DDBJ databases">
        <title>Genome sequencing of Arenimonas oryziterrae.</title>
        <authorList>
            <person name="Chen F."/>
            <person name="Wang G."/>
        </authorList>
    </citation>
    <scope>NUCLEOTIDE SEQUENCE [LARGE SCALE GENOMIC DNA]</scope>
    <source>
        <strain evidence="2 3">YC6267</strain>
    </source>
</reference>
<comment type="caution">
    <text evidence="2">The sequence shown here is derived from an EMBL/GenBank/DDBJ whole genome shotgun (WGS) entry which is preliminary data.</text>
</comment>
<sequence>MPNLIRFTAMLKFLRRLALSVVVLLGLVVLWDVTTYDAPAWQADYRRLKTDMASGYANLDWMAQHRKLDILALDRQTTAAIDGAHSRVRAFLAIRRFIKAFKDPHFRMRVGDRPIVEAAPVVTPAEGDATEEEAFVDSPAGADCTAAGYEDANHAFVFPFARLPGWTPVRDGDFPTALIGDIGVLRIAQFGEDSYFGACEKVFKPGIGEYELKLAVRALQQEKLKQAIGELKSKGATRLLIDISGNGGGTEWVDEVIALMTDHAMSREDARMVGPVCDRSGIWRGEPVCQVLQDAPERIQLQGTGVWTGPVLVLADRGTGSASESMVAWLKLNHVATIIGERTAGAGCGYVNGGTRTQFRASPFDVMMSNCARFLDDGTNEVEGIAPDIEIPMHVEDATQQAAALAAVLAKK</sequence>
<dbReference type="PANTHER" id="PTHR32060">
    <property type="entry name" value="TAIL-SPECIFIC PROTEASE"/>
    <property type="match status" value="1"/>
</dbReference>
<dbReference type="SUPFAM" id="SSF52096">
    <property type="entry name" value="ClpP/crotonase"/>
    <property type="match status" value="1"/>
</dbReference>
<dbReference type="InterPro" id="IPR029045">
    <property type="entry name" value="ClpP/crotonase-like_dom_sf"/>
</dbReference>
<dbReference type="SMART" id="SM00245">
    <property type="entry name" value="TSPc"/>
    <property type="match status" value="1"/>
</dbReference>
<dbReference type="GO" id="GO:0004175">
    <property type="term" value="F:endopeptidase activity"/>
    <property type="evidence" value="ECO:0007669"/>
    <property type="project" value="TreeGrafter"/>
</dbReference>
<evidence type="ECO:0000313" key="2">
    <source>
        <dbReference type="EMBL" id="KFN41294.1"/>
    </source>
</evidence>
<dbReference type="InterPro" id="IPR005151">
    <property type="entry name" value="Tail-specific_protease"/>
</dbReference>
<dbReference type="Proteomes" id="UP000029385">
    <property type="component" value="Unassembled WGS sequence"/>
</dbReference>
<dbReference type="Gene3D" id="3.90.226.10">
    <property type="entry name" value="2-enoyl-CoA Hydratase, Chain A, domain 1"/>
    <property type="match status" value="1"/>
</dbReference>
<accession>A0A091AQJ6</accession>
<evidence type="ECO:0000259" key="1">
    <source>
        <dbReference type="SMART" id="SM00245"/>
    </source>
</evidence>
<keyword evidence="3" id="KW-1185">Reference proteome</keyword>
<dbReference type="eggNOG" id="COG0793">
    <property type="taxonomic scope" value="Bacteria"/>
</dbReference>
<proteinExistence type="predicted"/>
<dbReference type="Pfam" id="PF03572">
    <property type="entry name" value="Peptidase_S41"/>
    <property type="match status" value="1"/>
</dbReference>
<dbReference type="AlphaFoldDB" id="A0A091AQJ6"/>
<dbReference type="STRING" id="1121015.GCA_000420545_00332"/>
<dbReference type="EMBL" id="AVCI01000045">
    <property type="protein sequence ID" value="KFN41294.1"/>
    <property type="molecule type" value="Genomic_DNA"/>
</dbReference>
<dbReference type="PANTHER" id="PTHR32060:SF30">
    <property type="entry name" value="CARBOXY-TERMINAL PROCESSING PROTEASE CTPA"/>
    <property type="match status" value="1"/>
</dbReference>
<feature type="domain" description="Tail specific protease" evidence="1">
    <location>
        <begin position="171"/>
        <end position="392"/>
    </location>
</feature>
<organism evidence="2 3">
    <name type="scientific">Arenimonas oryziterrae DSM 21050 = YC6267</name>
    <dbReference type="NCBI Taxonomy" id="1121015"/>
    <lineage>
        <taxon>Bacteria</taxon>
        <taxon>Pseudomonadati</taxon>
        <taxon>Pseudomonadota</taxon>
        <taxon>Gammaproteobacteria</taxon>
        <taxon>Lysobacterales</taxon>
        <taxon>Lysobacteraceae</taxon>
        <taxon>Arenimonas</taxon>
    </lineage>
</organism>
<dbReference type="PATRIC" id="fig|1121015.4.peg.2732"/>
<dbReference type="GO" id="GO:0007165">
    <property type="term" value="P:signal transduction"/>
    <property type="evidence" value="ECO:0007669"/>
    <property type="project" value="TreeGrafter"/>
</dbReference>
<dbReference type="GO" id="GO:0030288">
    <property type="term" value="C:outer membrane-bounded periplasmic space"/>
    <property type="evidence" value="ECO:0007669"/>
    <property type="project" value="TreeGrafter"/>
</dbReference>
<evidence type="ECO:0000313" key="3">
    <source>
        <dbReference type="Proteomes" id="UP000029385"/>
    </source>
</evidence>